<proteinExistence type="predicted"/>
<evidence type="ECO:0000313" key="2">
    <source>
        <dbReference type="Proteomes" id="UP001139031"/>
    </source>
</evidence>
<dbReference type="EMBL" id="JAIRAU010000002">
    <property type="protein sequence ID" value="MBZ5708853.1"/>
    <property type="molecule type" value="Genomic_DNA"/>
</dbReference>
<keyword evidence="2" id="KW-1185">Reference proteome</keyword>
<name>A0ABS7TKU3_9BACT</name>
<reference evidence="1" key="1">
    <citation type="submission" date="2021-08" db="EMBL/GenBank/DDBJ databases">
        <authorList>
            <person name="Stevens D.C."/>
        </authorList>
    </citation>
    <scope>NUCLEOTIDE SEQUENCE</scope>
    <source>
        <strain evidence="1">DSM 53165</strain>
    </source>
</reference>
<evidence type="ECO:0000313" key="1">
    <source>
        <dbReference type="EMBL" id="MBZ5708853.1"/>
    </source>
</evidence>
<sequence length="97" mass="10952">MQDVNQLAELEQLDVIESNELKVGNAFHAFRFAVAQPLDELDERTFNVLKEASTLLAKQHGIDEKTAQQRILDEAAESNPIEQVSRHVIAHAKLFTK</sequence>
<dbReference type="RefSeq" id="WP_224190633.1">
    <property type="nucleotide sequence ID" value="NZ_JAIRAU010000002.1"/>
</dbReference>
<protein>
    <submittedName>
        <fullName evidence="1">Uncharacterized protein</fullName>
    </submittedName>
</protein>
<gene>
    <name evidence="1" type="ORF">K7C98_06265</name>
</gene>
<comment type="caution">
    <text evidence="1">The sequence shown here is derived from an EMBL/GenBank/DDBJ whole genome shotgun (WGS) entry which is preliminary data.</text>
</comment>
<organism evidence="1 2">
    <name type="scientific">Nannocystis pusilla</name>
    <dbReference type="NCBI Taxonomy" id="889268"/>
    <lineage>
        <taxon>Bacteria</taxon>
        <taxon>Pseudomonadati</taxon>
        <taxon>Myxococcota</taxon>
        <taxon>Polyangia</taxon>
        <taxon>Nannocystales</taxon>
        <taxon>Nannocystaceae</taxon>
        <taxon>Nannocystis</taxon>
    </lineage>
</organism>
<dbReference type="Proteomes" id="UP001139031">
    <property type="component" value="Unassembled WGS sequence"/>
</dbReference>
<accession>A0ABS7TKU3</accession>